<evidence type="ECO:0000313" key="1">
    <source>
        <dbReference type="EMBL" id="GAA3620975.1"/>
    </source>
</evidence>
<name>A0ABP6ZZG5_9PSEU</name>
<keyword evidence="2" id="KW-1185">Reference proteome</keyword>
<reference evidence="2" key="1">
    <citation type="journal article" date="2019" name="Int. J. Syst. Evol. Microbiol.">
        <title>The Global Catalogue of Microorganisms (GCM) 10K type strain sequencing project: providing services to taxonomists for standard genome sequencing and annotation.</title>
        <authorList>
            <consortium name="The Broad Institute Genomics Platform"/>
            <consortium name="The Broad Institute Genome Sequencing Center for Infectious Disease"/>
            <person name="Wu L."/>
            <person name="Ma J."/>
        </authorList>
    </citation>
    <scope>NUCLEOTIDE SEQUENCE [LARGE SCALE GENOMIC DNA]</scope>
    <source>
        <strain evidence="2">JCM 17494</strain>
    </source>
</reference>
<comment type="caution">
    <text evidence="1">The sequence shown here is derived from an EMBL/GenBank/DDBJ whole genome shotgun (WGS) entry which is preliminary data.</text>
</comment>
<evidence type="ECO:0000313" key="2">
    <source>
        <dbReference type="Proteomes" id="UP001500711"/>
    </source>
</evidence>
<sequence>MSGVTVTERSGRGSPVRAAGGVSFFSSSGFVSGMDGVEVDGVVDGTGVLGSAGADGSLGGVGSLEDGGVDSVGDGGAGSVVDGGVLGSLVGVGAGSTLDVGVSGSCASAPVVAPPNARTTAVVRAPALSRARLIDLSDNESPWFRGWCGRHS</sequence>
<gene>
    <name evidence="1" type="ORF">GCM10022267_03960</name>
</gene>
<proteinExistence type="predicted"/>
<dbReference type="EMBL" id="BAABBE010000001">
    <property type="protein sequence ID" value="GAA3620975.1"/>
    <property type="molecule type" value="Genomic_DNA"/>
</dbReference>
<protein>
    <submittedName>
        <fullName evidence="1">Uncharacterized protein</fullName>
    </submittedName>
</protein>
<dbReference type="Proteomes" id="UP001500711">
    <property type="component" value="Unassembled WGS sequence"/>
</dbReference>
<organism evidence="1 2">
    <name type="scientific">Lentzea roselyniae</name>
    <dbReference type="NCBI Taxonomy" id="531940"/>
    <lineage>
        <taxon>Bacteria</taxon>
        <taxon>Bacillati</taxon>
        <taxon>Actinomycetota</taxon>
        <taxon>Actinomycetes</taxon>
        <taxon>Pseudonocardiales</taxon>
        <taxon>Pseudonocardiaceae</taxon>
        <taxon>Lentzea</taxon>
    </lineage>
</organism>
<accession>A0ABP6ZZG5</accession>